<sequence>MFTVSEVLEKHYPSLANKPILLKPMTFVLRHLLHEKEMQEFAKDYPNHQGLDFVEQVLEYFNISYSARSSEKERIPSEGKLIIIANHPIGSLDALALIKLVSEVRRDIKVVANQMLMALPPLQSMLLPVNNIQGNTAKQSLQNIQHHLQSEGVVIVFPAGEVSRLRPQGIRDTKWRSGFLRMAKQGKAPILPVFIDGKNSPVFYGLSMLYKPLAAILLVKEMFKQKRNHLPMRVGEVIPFESYNNNTISRTQQVKLFKKHLYKIGVGKSGIFKTQSAIAQPENRADLYHALKDKCEHLGETLDGKVMYLYTPAADSSPILREIGRLREISFRAVGEGTNKRRDLDAYDQDYYHLILWDRDDLEIAGAYRFGDAKKIIANKTVKGLYSASLFDYSPEMEQYFEQGLELGRSFVQPKYWGKRSLDYLWFGIGAFLQRHPHFRYLFGPVSLSDHYPKAAKDLLVKFYTLYFQHAGNCAKAQMPYLLPNDYHHSFTGDDYRADFTQLKHLLSNMGMAVPTLYKQYTETYETGGVHFMDFNVDPIFNHCIDGLVLADINCLKAKKRARYMPCSEIKTDEINISEKKHRQKKTLTK</sequence>
<dbReference type="InterPro" id="IPR045746">
    <property type="entry name" value="ACT14924-like_Acyltransf_dom"/>
</dbReference>
<evidence type="ECO:0000313" key="12">
    <source>
        <dbReference type="EMBL" id="MCF2949722.1"/>
    </source>
</evidence>
<evidence type="ECO:0000256" key="8">
    <source>
        <dbReference type="ARBA" id="ARBA00039866"/>
    </source>
</evidence>
<evidence type="ECO:0000256" key="10">
    <source>
        <dbReference type="ARBA" id="ARBA00047785"/>
    </source>
</evidence>
<dbReference type="SMART" id="SM00563">
    <property type="entry name" value="PlsC"/>
    <property type="match status" value="1"/>
</dbReference>
<dbReference type="CDD" id="cd07986">
    <property type="entry name" value="LPLAT_ACT14924-like"/>
    <property type="match status" value="1"/>
</dbReference>
<dbReference type="GO" id="GO:0016746">
    <property type="term" value="F:acyltransferase activity"/>
    <property type="evidence" value="ECO:0007669"/>
    <property type="project" value="UniProtKB-KW"/>
</dbReference>
<accession>A0ABS9D9R9</accession>
<evidence type="ECO:0000256" key="3">
    <source>
        <dbReference type="ARBA" id="ARBA00022679"/>
    </source>
</evidence>
<feature type="domain" description="Phospholipid/glycerol acyltransferase" evidence="11">
    <location>
        <begin position="81"/>
        <end position="198"/>
    </location>
</feature>
<dbReference type="SUPFAM" id="SSF55729">
    <property type="entry name" value="Acyl-CoA N-acyltransferases (Nat)"/>
    <property type="match status" value="1"/>
</dbReference>
<evidence type="ECO:0000256" key="2">
    <source>
        <dbReference type="ARBA" id="ARBA00022516"/>
    </source>
</evidence>
<dbReference type="EC" id="2.3.2.30" evidence="7"/>
<name>A0ABS9D9R9_9ALTE</name>
<comment type="similarity">
    <text evidence="6">Belongs to the acetyltransferase family. OlsB subfamily.</text>
</comment>
<dbReference type="PANTHER" id="PTHR37323:SF1">
    <property type="entry name" value="L-ORNITHINE N(ALPHA)-ACYLTRANSFERASE"/>
    <property type="match status" value="1"/>
</dbReference>
<dbReference type="Pfam" id="PF19576">
    <property type="entry name" value="Acyltransf_2"/>
    <property type="match status" value="1"/>
</dbReference>
<dbReference type="SUPFAM" id="SSF69593">
    <property type="entry name" value="Glycerol-3-phosphate (1)-acyltransferase"/>
    <property type="match status" value="1"/>
</dbReference>
<keyword evidence="13" id="KW-1185">Reference proteome</keyword>
<proteinExistence type="inferred from homology"/>
<dbReference type="PANTHER" id="PTHR37323">
    <property type="entry name" value="GCN5-RELATED N-ACETYLTRANSFERASE"/>
    <property type="match status" value="1"/>
</dbReference>
<dbReference type="InterPro" id="IPR016181">
    <property type="entry name" value="Acyl_CoA_acyltransferase"/>
</dbReference>
<keyword evidence="3" id="KW-0808">Transferase</keyword>
<gene>
    <name evidence="12" type="ORF">L0668_16505</name>
</gene>
<evidence type="ECO:0000256" key="5">
    <source>
        <dbReference type="ARBA" id="ARBA00023315"/>
    </source>
</evidence>
<keyword evidence="2" id="KW-0444">Lipid biosynthesis</keyword>
<evidence type="ECO:0000313" key="13">
    <source>
        <dbReference type="Proteomes" id="UP001521137"/>
    </source>
</evidence>
<dbReference type="EMBL" id="JAKGAS010000010">
    <property type="protein sequence ID" value="MCF2949722.1"/>
    <property type="molecule type" value="Genomic_DNA"/>
</dbReference>
<keyword evidence="5 12" id="KW-0012">Acyltransferase</keyword>
<organism evidence="12 13">
    <name type="scientific">Paraglaciecola algarum</name>
    <dbReference type="NCBI Taxonomy" id="3050085"/>
    <lineage>
        <taxon>Bacteria</taxon>
        <taxon>Pseudomonadati</taxon>
        <taxon>Pseudomonadota</taxon>
        <taxon>Gammaproteobacteria</taxon>
        <taxon>Alteromonadales</taxon>
        <taxon>Alteromonadaceae</taxon>
        <taxon>Paraglaciecola</taxon>
    </lineage>
</organism>
<dbReference type="InterPro" id="IPR002123">
    <property type="entry name" value="Plipid/glycerol_acylTrfase"/>
</dbReference>
<comment type="catalytic activity">
    <reaction evidence="10">
        <text>a (3R)-hydroxyacyl-[ACP] + L-ornithine = a lyso-ornithine lipid + holo-[ACP] + H(+)</text>
        <dbReference type="Rhea" id="RHEA:20633"/>
        <dbReference type="Rhea" id="RHEA-COMP:9685"/>
        <dbReference type="Rhea" id="RHEA-COMP:9945"/>
        <dbReference type="ChEBI" id="CHEBI:15378"/>
        <dbReference type="ChEBI" id="CHEBI:46911"/>
        <dbReference type="ChEBI" id="CHEBI:64479"/>
        <dbReference type="ChEBI" id="CHEBI:78827"/>
        <dbReference type="ChEBI" id="CHEBI:138482"/>
        <dbReference type="EC" id="2.3.2.30"/>
    </reaction>
    <physiologicalReaction direction="left-to-right" evidence="10">
        <dbReference type="Rhea" id="RHEA:20634"/>
    </physiologicalReaction>
</comment>
<dbReference type="RefSeq" id="WP_235313824.1">
    <property type="nucleotide sequence ID" value="NZ_JAKGAS010000010.1"/>
</dbReference>
<dbReference type="InterPro" id="IPR052351">
    <property type="entry name" value="Ornithine_N-alpha-AT"/>
</dbReference>
<evidence type="ECO:0000256" key="9">
    <source>
        <dbReference type="ARBA" id="ARBA00045724"/>
    </source>
</evidence>
<evidence type="ECO:0000256" key="1">
    <source>
        <dbReference type="ARBA" id="ARBA00005189"/>
    </source>
</evidence>
<evidence type="ECO:0000256" key="4">
    <source>
        <dbReference type="ARBA" id="ARBA00023098"/>
    </source>
</evidence>
<comment type="function">
    <text evidence="9">Catalyzes the first step in the biosynthesis of ornithine lipids, which are phosphorus-free membrane lipids. Catalyzes the 3-hydroxyacyl-acyl carrier protein-dependent acylation of ornithine to form lyso-ornithine lipid (LOL).</text>
</comment>
<reference evidence="12 13" key="1">
    <citation type="submission" date="2022-01" db="EMBL/GenBank/DDBJ databases">
        <title>Paraglaciecola sp. G1-23.</title>
        <authorList>
            <person name="Jin M.S."/>
            <person name="Han D.M."/>
            <person name="Kim H.M."/>
            <person name="Jeon C.O."/>
        </authorList>
    </citation>
    <scope>NUCLEOTIDE SEQUENCE [LARGE SCALE GENOMIC DNA]</scope>
    <source>
        <strain evidence="12 13">G1-23</strain>
    </source>
</reference>
<protein>
    <recommendedName>
        <fullName evidence="8">L-ornithine N(alpha)-acyltransferase</fullName>
        <ecNumber evidence="7">2.3.2.30</ecNumber>
    </recommendedName>
</protein>
<evidence type="ECO:0000259" key="11">
    <source>
        <dbReference type="SMART" id="SM00563"/>
    </source>
</evidence>
<dbReference type="Proteomes" id="UP001521137">
    <property type="component" value="Unassembled WGS sequence"/>
</dbReference>
<comment type="caution">
    <text evidence="12">The sequence shown here is derived from an EMBL/GenBank/DDBJ whole genome shotgun (WGS) entry which is preliminary data.</text>
</comment>
<keyword evidence="4" id="KW-0443">Lipid metabolism</keyword>
<evidence type="ECO:0000256" key="6">
    <source>
        <dbReference type="ARBA" id="ARBA00038095"/>
    </source>
</evidence>
<evidence type="ECO:0000256" key="7">
    <source>
        <dbReference type="ARBA" id="ARBA00039058"/>
    </source>
</evidence>
<dbReference type="Pfam" id="PF13444">
    <property type="entry name" value="Acetyltransf_5"/>
    <property type="match status" value="1"/>
</dbReference>
<comment type="pathway">
    <text evidence="1">Lipid metabolism.</text>
</comment>